<keyword evidence="1" id="KW-0812">Transmembrane</keyword>
<feature type="transmembrane region" description="Helical" evidence="1">
    <location>
        <begin position="12"/>
        <end position="33"/>
    </location>
</feature>
<keyword evidence="1" id="KW-0472">Membrane</keyword>
<accession>A0A9W5PKZ4</accession>
<proteinExistence type="predicted"/>
<dbReference type="RefSeq" id="WP_016111997.1">
    <property type="nucleotide sequence ID" value="NZ_KB976193.1"/>
</dbReference>
<dbReference type="Proteomes" id="UP000014018">
    <property type="component" value="Unassembled WGS sequence"/>
</dbReference>
<organism evidence="2 3">
    <name type="scientific">Bacillus cereus VD133</name>
    <dbReference type="NCBI Taxonomy" id="1053233"/>
    <lineage>
        <taxon>Bacteria</taxon>
        <taxon>Bacillati</taxon>
        <taxon>Bacillota</taxon>
        <taxon>Bacilli</taxon>
        <taxon>Bacillales</taxon>
        <taxon>Bacillaceae</taxon>
        <taxon>Bacillus</taxon>
        <taxon>Bacillus cereus group</taxon>
    </lineage>
</organism>
<dbReference type="AlphaFoldDB" id="A0A9W5PKZ4"/>
<evidence type="ECO:0000313" key="2">
    <source>
        <dbReference type="EMBL" id="EOO25918.1"/>
    </source>
</evidence>
<gene>
    <name evidence="2" type="ORF">IIU_06062</name>
</gene>
<evidence type="ECO:0000313" key="3">
    <source>
        <dbReference type="Proteomes" id="UP000014018"/>
    </source>
</evidence>
<comment type="caution">
    <text evidence="2">The sequence shown here is derived from an EMBL/GenBank/DDBJ whole genome shotgun (WGS) entry which is preliminary data.</text>
</comment>
<protein>
    <submittedName>
        <fullName evidence="2">Uncharacterized protein</fullName>
    </submittedName>
</protein>
<dbReference type="EMBL" id="AHFB01000131">
    <property type="protein sequence ID" value="EOO25918.1"/>
    <property type="molecule type" value="Genomic_DNA"/>
</dbReference>
<keyword evidence="1" id="KW-1133">Transmembrane helix</keyword>
<evidence type="ECO:0000256" key="1">
    <source>
        <dbReference type="SAM" id="Phobius"/>
    </source>
</evidence>
<name>A0A9W5PKZ4_BACCE</name>
<reference evidence="2 3" key="1">
    <citation type="submission" date="2012-12" db="EMBL/GenBank/DDBJ databases">
        <title>The Genome Sequence of Bacillus cereus VD133.</title>
        <authorList>
            <consortium name="The Broad Institute Genome Sequencing Platform"/>
            <consortium name="The Broad Institute Genome Sequencing Center for Infectious Disease"/>
            <person name="Feldgarden M."/>
            <person name="Van der Auwera G.A."/>
            <person name="Mahillon J."/>
            <person name="Duprez V."/>
            <person name="Timmery S."/>
            <person name="Mattelet C."/>
            <person name="Dierick K."/>
            <person name="Sun M."/>
            <person name="Yu Z."/>
            <person name="Zhu L."/>
            <person name="Hu X."/>
            <person name="Shank E.B."/>
            <person name="Swiecicka I."/>
            <person name="Hansen B.M."/>
            <person name="Andrup L."/>
            <person name="Walker B."/>
            <person name="Young S.K."/>
            <person name="Zeng Q."/>
            <person name="Gargeya S."/>
            <person name="Fitzgerald M."/>
            <person name="Haas B."/>
            <person name="Abouelleil A."/>
            <person name="Alvarado L."/>
            <person name="Arachchi H.M."/>
            <person name="Berlin A.M."/>
            <person name="Chapman S.B."/>
            <person name="Dewar J."/>
            <person name="Goldberg J."/>
            <person name="Griggs A."/>
            <person name="Gujja S."/>
            <person name="Hansen M."/>
            <person name="Howarth C."/>
            <person name="Imamovic A."/>
            <person name="Larimer J."/>
            <person name="McCowan C."/>
            <person name="Murphy C."/>
            <person name="Neiman D."/>
            <person name="Pearson M."/>
            <person name="Priest M."/>
            <person name="Roberts A."/>
            <person name="Saif S."/>
            <person name="Shea T."/>
            <person name="Sisk P."/>
            <person name="Sykes S."/>
            <person name="Wortman J."/>
            <person name="Nusbaum C."/>
            <person name="Birren B."/>
        </authorList>
    </citation>
    <scope>NUCLEOTIDE SEQUENCE [LARGE SCALE GENOMIC DNA]</scope>
    <source>
        <strain evidence="2 3">VD133</strain>
    </source>
</reference>
<sequence>MKSSKNSQRGNLFRAILAVGITLVTAYFMLLVIRNFNGTLAKEEARKSSQSVVAHQ</sequence>